<dbReference type="Gene3D" id="1.20.1500.10">
    <property type="entry name" value="YheA/YmcA-like"/>
    <property type="match status" value="1"/>
</dbReference>
<dbReference type="InterPro" id="IPR052767">
    <property type="entry name" value="Bact_com_dev_regulator"/>
</dbReference>
<accession>A0A1U7PIR3</accession>
<name>A0A1U7PIR3_9BACI</name>
<dbReference type="InterPro" id="IPR010368">
    <property type="entry name" value="Com_YlbF"/>
</dbReference>
<evidence type="ECO:0000313" key="2">
    <source>
        <dbReference type="Proteomes" id="UP000187550"/>
    </source>
</evidence>
<proteinExistence type="predicted"/>
<dbReference type="SUPFAM" id="SSF158622">
    <property type="entry name" value="YheA/YmcA-like"/>
    <property type="match status" value="1"/>
</dbReference>
<protein>
    <submittedName>
        <fullName evidence="1">Cell fate regulator YlbF, YheA/YmcA/DUF963 family (Controls sporulation, competence, biofilm development)</fullName>
    </submittedName>
</protein>
<dbReference type="AlphaFoldDB" id="A0A1U7PIR3"/>
<sequence length="150" mass="16847">MPMMMTDEWLRVIDESELLSRMIASSEQATAYRLAHKDVYTDPQLLEEIREFTGLKERYEEVQRFGRYHPDYSTVMKQIRVKKRELDLNDKIASLKVAENDLQDLLDEVSLIVGKTVSESVKVPVSNPFFSKDSSCGGGCGSGGACSCSA</sequence>
<organism evidence="1 2">
    <name type="scientific">Edaphobacillus lindanitolerans</name>
    <dbReference type="NCBI Taxonomy" id="550447"/>
    <lineage>
        <taxon>Bacteria</taxon>
        <taxon>Bacillati</taxon>
        <taxon>Bacillota</taxon>
        <taxon>Bacilli</taxon>
        <taxon>Bacillales</taxon>
        <taxon>Bacillaceae</taxon>
        <taxon>Edaphobacillus</taxon>
    </lineage>
</organism>
<dbReference type="Proteomes" id="UP000187550">
    <property type="component" value="Unassembled WGS sequence"/>
</dbReference>
<gene>
    <name evidence="1" type="ORF">SAMN05428946_0306</name>
</gene>
<dbReference type="Pfam" id="PF06133">
    <property type="entry name" value="Com_YlbF"/>
    <property type="match status" value="1"/>
</dbReference>
<dbReference type="PANTHER" id="PTHR38448:SF2">
    <property type="entry name" value="REGULATORY PROTEIN YLBF"/>
    <property type="match status" value="1"/>
</dbReference>
<dbReference type="STRING" id="550447.SAMN05428946_0306"/>
<keyword evidence="2" id="KW-1185">Reference proteome</keyword>
<reference evidence="2" key="1">
    <citation type="submission" date="2017-01" db="EMBL/GenBank/DDBJ databases">
        <authorList>
            <person name="Varghese N."/>
            <person name="Submissions S."/>
        </authorList>
    </citation>
    <scope>NUCLEOTIDE SEQUENCE [LARGE SCALE GENOMIC DNA]</scope>
    <source>
        <strain evidence="2">MNA4</strain>
    </source>
</reference>
<dbReference type="EMBL" id="FTPL01000001">
    <property type="protein sequence ID" value="SIT68004.1"/>
    <property type="molecule type" value="Genomic_DNA"/>
</dbReference>
<evidence type="ECO:0000313" key="1">
    <source>
        <dbReference type="EMBL" id="SIT68004.1"/>
    </source>
</evidence>
<dbReference type="InterPro" id="IPR023378">
    <property type="entry name" value="YheA/YmcA-like_dom_sf"/>
</dbReference>
<dbReference type="PANTHER" id="PTHR38448">
    <property type="entry name" value="REGULATORY PROTEIN YLBF-RELATED"/>
    <property type="match status" value="1"/>
</dbReference>